<keyword evidence="3" id="KW-1185">Reference proteome</keyword>
<organism evidence="2 3">
    <name type="scientific">Secundilactobacillus angelensis</name>
    <dbReference type="NCBI Taxonomy" id="2722706"/>
    <lineage>
        <taxon>Bacteria</taxon>
        <taxon>Bacillati</taxon>
        <taxon>Bacillota</taxon>
        <taxon>Bacilli</taxon>
        <taxon>Lactobacillales</taxon>
        <taxon>Lactobacillaceae</taxon>
        <taxon>Secundilactobacillus</taxon>
    </lineage>
</organism>
<keyword evidence="1" id="KW-0812">Transmembrane</keyword>
<reference evidence="2 3" key="1">
    <citation type="submission" date="2020-04" db="EMBL/GenBank/DDBJ databases">
        <title>A novel species of genus Lactobacillus that was isolated from fermented food Zha-chili.</title>
        <authorList>
            <person name="Zhang Z."/>
        </authorList>
    </citation>
    <scope>NUCLEOTIDE SEQUENCE [LARGE SCALE GENOMIC DNA]</scope>
    <source>
        <strain evidence="3">HBUAS51383</strain>
    </source>
</reference>
<dbReference type="Proteomes" id="UP000763447">
    <property type="component" value="Unassembled WGS sequence"/>
</dbReference>
<proteinExistence type="predicted"/>
<feature type="transmembrane region" description="Helical" evidence="1">
    <location>
        <begin position="59"/>
        <end position="88"/>
    </location>
</feature>
<feature type="transmembrane region" description="Helical" evidence="1">
    <location>
        <begin position="25"/>
        <end position="47"/>
    </location>
</feature>
<evidence type="ECO:0000313" key="3">
    <source>
        <dbReference type="Proteomes" id="UP000763447"/>
    </source>
</evidence>
<dbReference type="EMBL" id="JAAXLJ010000001">
    <property type="protein sequence ID" value="NLR17392.1"/>
    <property type="molecule type" value="Genomic_DNA"/>
</dbReference>
<dbReference type="RefSeq" id="WP_168924013.1">
    <property type="nucleotide sequence ID" value="NZ_JAAXLJ010000001.1"/>
</dbReference>
<evidence type="ECO:0000313" key="2">
    <source>
        <dbReference type="EMBL" id="NLR17392.1"/>
    </source>
</evidence>
<evidence type="ECO:0000256" key="1">
    <source>
        <dbReference type="SAM" id="Phobius"/>
    </source>
</evidence>
<keyword evidence="1" id="KW-1133">Transmembrane helix</keyword>
<sequence>MPLLAIIIDIITAAAYFFQIRAGSLPIYSLGIIIQAVATLMLIVWTFTYHRKKYRNPIIFGFFTATISYGIILISAAVNALVLVLYVMNIMGINNVIFR</sequence>
<keyword evidence="1" id="KW-0472">Membrane</keyword>
<name>A0ABX1KVU0_9LACO</name>
<gene>
    <name evidence="2" type="ORF">HC026_00505</name>
</gene>
<accession>A0ABX1KVU0</accession>
<comment type="caution">
    <text evidence="2">The sequence shown here is derived from an EMBL/GenBank/DDBJ whole genome shotgun (WGS) entry which is preliminary data.</text>
</comment>
<protein>
    <submittedName>
        <fullName evidence="2">Uncharacterized protein</fullName>
    </submittedName>
</protein>